<dbReference type="InterPro" id="IPR007498">
    <property type="entry name" value="PqiA-like"/>
</dbReference>
<name>A0A4R3YG31_9PROT</name>
<evidence type="ECO:0000256" key="1">
    <source>
        <dbReference type="SAM" id="Phobius"/>
    </source>
</evidence>
<organism evidence="2 3">
    <name type="scientific">Sulfurirhabdus autotrophica</name>
    <dbReference type="NCBI Taxonomy" id="1706046"/>
    <lineage>
        <taxon>Bacteria</taxon>
        <taxon>Pseudomonadati</taxon>
        <taxon>Pseudomonadota</taxon>
        <taxon>Betaproteobacteria</taxon>
        <taxon>Nitrosomonadales</taxon>
        <taxon>Sulfuricellaceae</taxon>
        <taxon>Sulfurirhabdus</taxon>
    </lineage>
</organism>
<sequence>MLIDKNAVCFSGFFTQVFHASMANNLDTSSVTFVACQECDLLHRHATLPPKGVARCVRCGAFLYRQAPSDSNERALALALTACILFVIANIYPIFGLEVQGTHTSTTLFGAVESLWDDNSRAVATLVFFTTIFVPAAELIGLTWVLVVLRSGSQGWGAVPILHFIERVKPWGMVEVFLLGVLVSLVKLAHIAIIEPGMALFTFGALMVFIAASAASFDADAAWVQLEAVN</sequence>
<feature type="transmembrane region" description="Helical" evidence="1">
    <location>
        <begin position="75"/>
        <end position="95"/>
    </location>
</feature>
<keyword evidence="1" id="KW-1133">Transmembrane helix</keyword>
<keyword evidence="3" id="KW-1185">Reference proteome</keyword>
<reference evidence="2 3" key="1">
    <citation type="submission" date="2019-03" db="EMBL/GenBank/DDBJ databases">
        <title>Genomic Encyclopedia of Type Strains, Phase IV (KMG-IV): sequencing the most valuable type-strain genomes for metagenomic binning, comparative biology and taxonomic classification.</title>
        <authorList>
            <person name="Goeker M."/>
        </authorList>
    </citation>
    <scope>NUCLEOTIDE SEQUENCE [LARGE SCALE GENOMIC DNA]</scope>
    <source>
        <strain evidence="2 3">DSM 100309</strain>
    </source>
</reference>
<protein>
    <submittedName>
        <fullName evidence="2">Paraquat-inducible protein A</fullName>
    </submittedName>
</protein>
<keyword evidence="1" id="KW-0812">Transmembrane</keyword>
<keyword evidence="1" id="KW-0472">Membrane</keyword>
<dbReference type="Proteomes" id="UP000295367">
    <property type="component" value="Unassembled WGS sequence"/>
</dbReference>
<feature type="transmembrane region" description="Helical" evidence="1">
    <location>
        <begin position="199"/>
        <end position="217"/>
    </location>
</feature>
<dbReference type="EMBL" id="SMCO01000002">
    <property type="protein sequence ID" value="TCV89493.1"/>
    <property type="molecule type" value="Genomic_DNA"/>
</dbReference>
<proteinExistence type="predicted"/>
<evidence type="ECO:0000313" key="3">
    <source>
        <dbReference type="Proteomes" id="UP000295367"/>
    </source>
</evidence>
<dbReference type="RefSeq" id="WP_223248497.1">
    <property type="nucleotide sequence ID" value="NZ_BHVT01000081.1"/>
</dbReference>
<feature type="transmembrane region" description="Helical" evidence="1">
    <location>
        <begin position="122"/>
        <end position="149"/>
    </location>
</feature>
<gene>
    <name evidence="2" type="ORF">EDC63_10210</name>
</gene>
<dbReference type="AlphaFoldDB" id="A0A4R3YG31"/>
<evidence type="ECO:0000313" key="2">
    <source>
        <dbReference type="EMBL" id="TCV89493.1"/>
    </source>
</evidence>
<comment type="caution">
    <text evidence="2">The sequence shown here is derived from an EMBL/GenBank/DDBJ whole genome shotgun (WGS) entry which is preliminary data.</text>
</comment>
<dbReference type="Pfam" id="PF04403">
    <property type="entry name" value="PqiA"/>
    <property type="match status" value="1"/>
</dbReference>
<accession>A0A4R3YG31</accession>
<feature type="transmembrane region" description="Helical" evidence="1">
    <location>
        <begin position="170"/>
        <end position="193"/>
    </location>
</feature>